<sequence length="137" mass="15685">MTKTTPSPTPEFFRISDRDLTEIELHSVDSINDLHRSHPDQAHKGSRRPHPQIPSTNGNLQIHDMPVVCRPGYSKRRQWYKRLCGCCTPTVCRYACGCAAISLMFMTLLIIFFFLGKNAFSRCPSRNGNITYNFMCN</sequence>
<protein>
    <submittedName>
        <fullName evidence="3">Uncharacterized protein</fullName>
    </submittedName>
</protein>
<gene>
    <name evidence="3" type="ORF">JZ751_014545</name>
</gene>
<evidence type="ECO:0000256" key="1">
    <source>
        <dbReference type="SAM" id="MobiDB-lite"/>
    </source>
</evidence>
<comment type="caution">
    <text evidence="3">The sequence shown here is derived from an EMBL/GenBank/DDBJ whole genome shotgun (WGS) entry which is preliminary data.</text>
</comment>
<keyword evidence="2" id="KW-0472">Membrane</keyword>
<accession>A0A8T2N7G6</accession>
<feature type="transmembrane region" description="Helical" evidence="2">
    <location>
        <begin position="94"/>
        <end position="116"/>
    </location>
</feature>
<feature type="region of interest" description="Disordered" evidence="1">
    <location>
        <begin position="33"/>
        <end position="59"/>
    </location>
</feature>
<evidence type="ECO:0000256" key="2">
    <source>
        <dbReference type="SAM" id="Phobius"/>
    </source>
</evidence>
<dbReference type="AlphaFoldDB" id="A0A8T2N7G6"/>
<feature type="compositionally biased region" description="Basic and acidic residues" evidence="1">
    <location>
        <begin position="33"/>
        <end position="43"/>
    </location>
</feature>
<keyword evidence="2" id="KW-0812">Transmembrane</keyword>
<evidence type="ECO:0000313" key="4">
    <source>
        <dbReference type="Proteomes" id="UP000824540"/>
    </source>
</evidence>
<keyword evidence="2" id="KW-1133">Transmembrane helix</keyword>
<dbReference type="Proteomes" id="UP000824540">
    <property type="component" value="Unassembled WGS sequence"/>
</dbReference>
<proteinExistence type="predicted"/>
<keyword evidence="4" id="KW-1185">Reference proteome</keyword>
<name>A0A8T2N7G6_9TELE</name>
<dbReference type="OrthoDB" id="8931321at2759"/>
<dbReference type="EMBL" id="JAFBMS010000237">
    <property type="protein sequence ID" value="KAG9332447.1"/>
    <property type="molecule type" value="Genomic_DNA"/>
</dbReference>
<organism evidence="3 4">
    <name type="scientific">Albula glossodonta</name>
    <name type="common">roundjaw bonefish</name>
    <dbReference type="NCBI Taxonomy" id="121402"/>
    <lineage>
        <taxon>Eukaryota</taxon>
        <taxon>Metazoa</taxon>
        <taxon>Chordata</taxon>
        <taxon>Craniata</taxon>
        <taxon>Vertebrata</taxon>
        <taxon>Euteleostomi</taxon>
        <taxon>Actinopterygii</taxon>
        <taxon>Neopterygii</taxon>
        <taxon>Teleostei</taxon>
        <taxon>Albuliformes</taxon>
        <taxon>Albulidae</taxon>
        <taxon>Albula</taxon>
    </lineage>
</organism>
<reference evidence="3" key="1">
    <citation type="thesis" date="2021" institute="BYU ScholarsArchive" country="Provo, UT, USA">
        <title>Applications of and Algorithms for Genome Assembly and Genomic Analyses with an Emphasis on Marine Teleosts.</title>
        <authorList>
            <person name="Pickett B.D."/>
        </authorList>
    </citation>
    <scope>NUCLEOTIDE SEQUENCE</scope>
    <source>
        <strain evidence="3">HI-2016</strain>
    </source>
</reference>
<evidence type="ECO:0000313" key="3">
    <source>
        <dbReference type="EMBL" id="KAG9332447.1"/>
    </source>
</evidence>